<dbReference type="RefSeq" id="WP_135281608.1">
    <property type="nucleotide sequence ID" value="NZ_SRIO01000006.1"/>
</dbReference>
<dbReference type="InterPro" id="IPR011551">
    <property type="entry name" value="NTP_PyrPHydrolase_MazG"/>
</dbReference>
<dbReference type="GO" id="GO:0046052">
    <property type="term" value="P:UTP catabolic process"/>
    <property type="evidence" value="ECO:0007669"/>
    <property type="project" value="TreeGrafter"/>
</dbReference>
<comment type="caution">
    <text evidence="6">The sequence shown here is derived from an EMBL/GenBank/DDBJ whole genome shotgun (WGS) entry which is preliminary data.</text>
</comment>
<dbReference type="PANTHER" id="PTHR30522">
    <property type="entry name" value="NUCLEOSIDE TRIPHOSPHATE PYROPHOSPHOHYDROLASE"/>
    <property type="match status" value="1"/>
</dbReference>
<protein>
    <recommendedName>
        <fullName evidence="4">Nucleoside triphosphate pyrophosphohydrolase</fullName>
        <ecNumber evidence="3">3.6.1.8</ecNumber>
    </recommendedName>
</protein>
<dbReference type="EMBL" id="SRIO01000006">
    <property type="protein sequence ID" value="TFZ82938.1"/>
    <property type="molecule type" value="Genomic_DNA"/>
</dbReference>
<dbReference type="GO" id="GO:0047693">
    <property type="term" value="F:ATP diphosphatase activity"/>
    <property type="evidence" value="ECO:0007669"/>
    <property type="project" value="UniProtKB-EC"/>
</dbReference>
<dbReference type="SUPFAM" id="SSF101386">
    <property type="entry name" value="all-alpha NTP pyrophosphatases"/>
    <property type="match status" value="2"/>
</dbReference>
<dbReference type="Pfam" id="PF03819">
    <property type="entry name" value="MazG"/>
    <property type="match status" value="2"/>
</dbReference>
<evidence type="ECO:0000256" key="4">
    <source>
        <dbReference type="ARBA" id="ARBA00074799"/>
    </source>
</evidence>
<dbReference type="CDD" id="cd11529">
    <property type="entry name" value="NTP-PPase_MazG_Cterm"/>
    <property type="match status" value="1"/>
</dbReference>
<dbReference type="GO" id="GO:0006950">
    <property type="term" value="P:response to stress"/>
    <property type="evidence" value="ECO:0007669"/>
    <property type="project" value="UniProtKB-ARBA"/>
</dbReference>
<evidence type="ECO:0000256" key="2">
    <source>
        <dbReference type="ARBA" id="ARBA00061115"/>
    </source>
</evidence>
<feature type="domain" description="NTP pyrophosphohydrolase MazG-like" evidence="5">
    <location>
        <begin position="24"/>
        <end position="99"/>
    </location>
</feature>
<dbReference type="GO" id="GO:0046081">
    <property type="term" value="P:dUTP catabolic process"/>
    <property type="evidence" value="ECO:0007669"/>
    <property type="project" value="TreeGrafter"/>
</dbReference>
<keyword evidence="7" id="KW-1185">Reference proteome</keyword>
<evidence type="ECO:0000313" key="7">
    <source>
        <dbReference type="Proteomes" id="UP000297890"/>
    </source>
</evidence>
<organism evidence="6 7">
    <name type="scientific">Candidatus Macondimonas diazotrophica</name>
    <dbReference type="NCBI Taxonomy" id="2305248"/>
    <lineage>
        <taxon>Bacteria</taxon>
        <taxon>Pseudomonadati</taxon>
        <taxon>Pseudomonadota</taxon>
        <taxon>Gammaproteobacteria</taxon>
        <taxon>Chromatiales</taxon>
        <taxon>Ectothiorhodospiraceae</taxon>
        <taxon>Candidatus Macondimonas</taxon>
    </lineage>
</organism>
<comment type="catalytic activity">
    <reaction evidence="1">
        <text>ATP + H2O = AMP + diphosphate + H(+)</text>
        <dbReference type="Rhea" id="RHEA:14245"/>
        <dbReference type="ChEBI" id="CHEBI:15377"/>
        <dbReference type="ChEBI" id="CHEBI:15378"/>
        <dbReference type="ChEBI" id="CHEBI:30616"/>
        <dbReference type="ChEBI" id="CHEBI:33019"/>
        <dbReference type="ChEBI" id="CHEBI:456215"/>
        <dbReference type="EC" id="3.6.1.8"/>
    </reaction>
</comment>
<evidence type="ECO:0000256" key="3">
    <source>
        <dbReference type="ARBA" id="ARBA00066372"/>
    </source>
</evidence>
<dbReference type="NCBIfam" id="TIGR00444">
    <property type="entry name" value="mazG"/>
    <property type="match status" value="1"/>
</dbReference>
<accession>A0A4Z0FAR4</accession>
<dbReference type="Proteomes" id="UP000297890">
    <property type="component" value="Unassembled WGS sequence"/>
</dbReference>
<dbReference type="CDD" id="cd11528">
    <property type="entry name" value="NTP-PPase_MazG_Nterm"/>
    <property type="match status" value="1"/>
</dbReference>
<feature type="domain" description="NTP pyrophosphohydrolase MazG-like" evidence="5">
    <location>
        <begin position="162"/>
        <end position="225"/>
    </location>
</feature>
<gene>
    <name evidence="6" type="primary">mazG</name>
    <name evidence="6" type="ORF">E4680_06625</name>
</gene>
<dbReference type="GO" id="GO:0046061">
    <property type="term" value="P:dATP catabolic process"/>
    <property type="evidence" value="ECO:0007669"/>
    <property type="project" value="TreeGrafter"/>
</dbReference>
<dbReference type="GO" id="GO:0046076">
    <property type="term" value="P:dTTP catabolic process"/>
    <property type="evidence" value="ECO:0007669"/>
    <property type="project" value="TreeGrafter"/>
</dbReference>
<dbReference type="AlphaFoldDB" id="A0A4Z0FAR4"/>
<name>A0A4Z0FAR4_9GAMM</name>
<sequence length="264" mass="29970">MEELLRVMAQLRDPETGCPWDRDQDFRSLIPYLLEESYEVVDVLDREFPDPAALREELGDLLFQVVFHSRLAEERGWFDFSAVAAGMADKLVRRHPHVFADPNLTHDPARWERIKQGERQVSGKGDGALVDVPAALPGLMRAQKLGRRAARVGFDWGAVADIVAKVREEMDEVEQALAAQESADRVEEELGDVLFSVAQLSRFLDLDAEAALRRANAKFIRRFQWVEQALAREGLAPDPAVRARMEALWDQAKQVERNDRLPSE</sequence>
<comment type="similarity">
    <text evidence="2">Belongs to the nucleoside triphosphate pyrophosphohydrolase family.</text>
</comment>
<dbReference type="Gene3D" id="1.10.287.1080">
    <property type="entry name" value="MazG-like"/>
    <property type="match status" value="2"/>
</dbReference>
<evidence type="ECO:0000259" key="5">
    <source>
        <dbReference type="Pfam" id="PF03819"/>
    </source>
</evidence>
<dbReference type="GO" id="GO:0046047">
    <property type="term" value="P:TTP catabolic process"/>
    <property type="evidence" value="ECO:0007669"/>
    <property type="project" value="TreeGrafter"/>
</dbReference>
<reference evidence="6 7" key="1">
    <citation type="journal article" date="2019" name="ISME J.">
        <title>Candidatus Macondimonas diazotrophica, a novel gammaproteobacterial genus dominating crude-oil-contaminated coastal sediments.</title>
        <authorList>
            <person name="Karthikeyan S."/>
            <person name="Konstantinidis K."/>
        </authorList>
    </citation>
    <scope>NUCLEOTIDE SEQUENCE [LARGE SCALE GENOMIC DNA]</scope>
    <source>
        <strain evidence="6 7">KTK01</strain>
    </source>
</reference>
<dbReference type="InterPro" id="IPR004518">
    <property type="entry name" value="MazG-like_dom"/>
</dbReference>
<dbReference type="NCBIfam" id="NF007113">
    <property type="entry name" value="PRK09562.1"/>
    <property type="match status" value="1"/>
</dbReference>
<dbReference type="EC" id="3.6.1.8" evidence="3"/>
<evidence type="ECO:0000313" key="6">
    <source>
        <dbReference type="EMBL" id="TFZ82938.1"/>
    </source>
</evidence>
<evidence type="ECO:0000256" key="1">
    <source>
        <dbReference type="ARBA" id="ARBA00052141"/>
    </source>
</evidence>
<dbReference type="InterPro" id="IPR048015">
    <property type="entry name" value="NTP-PPase_MazG-like_N"/>
</dbReference>
<proteinExistence type="inferred from homology"/>
<dbReference type="GO" id="GO:0006203">
    <property type="term" value="P:dGTP catabolic process"/>
    <property type="evidence" value="ECO:0007669"/>
    <property type="project" value="TreeGrafter"/>
</dbReference>
<dbReference type="InterPro" id="IPR048011">
    <property type="entry name" value="NTP-PPase_MazG-like_C"/>
</dbReference>
<dbReference type="FunFam" id="1.10.287.1080:FF:000003">
    <property type="entry name" value="Nucleoside triphosphate pyrophosphohydrolase"/>
    <property type="match status" value="1"/>
</dbReference>
<keyword evidence="6" id="KW-0378">Hydrolase</keyword>
<dbReference type="OrthoDB" id="9808939at2"/>
<dbReference type="PANTHER" id="PTHR30522:SF0">
    <property type="entry name" value="NUCLEOSIDE TRIPHOSPHATE PYROPHOSPHOHYDROLASE"/>
    <property type="match status" value="1"/>
</dbReference>
<dbReference type="FunFam" id="1.10.287.1080:FF:000001">
    <property type="entry name" value="Nucleoside triphosphate pyrophosphohydrolase"/>
    <property type="match status" value="1"/>
</dbReference>